<proteinExistence type="predicted"/>
<name>A0ABP8D436_9ACTN</name>
<feature type="transmembrane region" description="Helical" evidence="2">
    <location>
        <begin position="36"/>
        <end position="55"/>
    </location>
</feature>
<evidence type="ECO:0000256" key="2">
    <source>
        <dbReference type="SAM" id="Phobius"/>
    </source>
</evidence>
<accession>A0ABP8D436</accession>
<comment type="caution">
    <text evidence="3">The sequence shown here is derived from an EMBL/GenBank/DDBJ whole genome shotgun (WGS) entry which is preliminary data.</text>
</comment>
<keyword evidence="2" id="KW-0472">Membrane</keyword>
<keyword evidence="2" id="KW-0812">Transmembrane</keyword>
<dbReference type="EMBL" id="BAABAT010000004">
    <property type="protein sequence ID" value="GAA4247034.1"/>
    <property type="molecule type" value="Genomic_DNA"/>
</dbReference>
<reference evidence="4" key="1">
    <citation type="journal article" date="2019" name="Int. J. Syst. Evol. Microbiol.">
        <title>The Global Catalogue of Microorganisms (GCM) 10K type strain sequencing project: providing services to taxonomists for standard genome sequencing and annotation.</title>
        <authorList>
            <consortium name="The Broad Institute Genomics Platform"/>
            <consortium name="The Broad Institute Genome Sequencing Center for Infectious Disease"/>
            <person name="Wu L."/>
            <person name="Ma J."/>
        </authorList>
    </citation>
    <scope>NUCLEOTIDE SEQUENCE [LARGE SCALE GENOMIC DNA]</scope>
    <source>
        <strain evidence="4">JCM 17441</strain>
    </source>
</reference>
<gene>
    <name evidence="3" type="ORF">GCM10022255_021290</name>
</gene>
<evidence type="ECO:0000313" key="3">
    <source>
        <dbReference type="EMBL" id="GAA4247034.1"/>
    </source>
</evidence>
<dbReference type="RefSeq" id="WP_345123904.1">
    <property type="nucleotide sequence ID" value="NZ_BAABAT010000004.1"/>
</dbReference>
<feature type="transmembrane region" description="Helical" evidence="2">
    <location>
        <begin position="12"/>
        <end position="30"/>
    </location>
</feature>
<protein>
    <submittedName>
        <fullName evidence="3">Uncharacterized protein</fullName>
    </submittedName>
</protein>
<organism evidence="3 4">
    <name type="scientific">Dactylosporangium darangshiense</name>
    <dbReference type="NCBI Taxonomy" id="579108"/>
    <lineage>
        <taxon>Bacteria</taxon>
        <taxon>Bacillati</taxon>
        <taxon>Actinomycetota</taxon>
        <taxon>Actinomycetes</taxon>
        <taxon>Micromonosporales</taxon>
        <taxon>Micromonosporaceae</taxon>
        <taxon>Dactylosporangium</taxon>
    </lineage>
</organism>
<feature type="region of interest" description="Disordered" evidence="1">
    <location>
        <begin position="60"/>
        <end position="82"/>
    </location>
</feature>
<keyword evidence="4" id="KW-1185">Reference proteome</keyword>
<feature type="compositionally biased region" description="Basic and acidic residues" evidence="1">
    <location>
        <begin position="63"/>
        <end position="82"/>
    </location>
</feature>
<sequence length="82" mass="8837">MRSFNTGPAGMLMMVIGLLLAGSSAWTALYRTSWRASVPSILIGLSLVAVGYSLVARARKARSRSDQSHSDQHSDRSNGDEL</sequence>
<keyword evidence="2" id="KW-1133">Transmembrane helix</keyword>
<dbReference type="Proteomes" id="UP001500620">
    <property type="component" value="Unassembled WGS sequence"/>
</dbReference>
<evidence type="ECO:0000256" key="1">
    <source>
        <dbReference type="SAM" id="MobiDB-lite"/>
    </source>
</evidence>
<evidence type="ECO:0000313" key="4">
    <source>
        <dbReference type="Proteomes" id="UP001500620"/>
    </source>
</evidence>